<proteinExistence type="predicted"/>
<gene>
    <name evidence="2" type="ORF">AZOBR_180159</name>
</gene>
<protein>
    <submittedName>
        <fullName evidence="2">Uncharacterized protein</fullName>
    </submittedName>
</protein>
<dbReference type="KEGG" id="abs:AZOBR_180159"/>
<name>A0A9P1JSU0_9PROT</name>
<keyword evidence="3" id="KW-1185">Reference proteome</keyword>
<evidence type="ECO:0000313" key="3">
    <source>
        <dbReference type="Proteomes" id="UP000007319"/>
    </source>
</evidence>
<reference evidence="2 3" key="1">
    <citation type="journal article" date="2011" name="PLoS Genet.">
        <title>Azospirillum genomes reveal transition of bacteria from aquatic to terrestrial environments.</title>
        <authorList>
            <person name="Wisniewski-Dye F."/>
            <person name="Borziak K."/>
            <person name="Khalsa-Moyers G."/>
            <person name="Alexandre G."/>
            <person name="Sukharnikov L.O."/>
            <person name="Wuichet K."/>
            <person name="Hurst G.B."/>
            <person name="McDonald W.H."/>
            <person name="Robertson J.S."/>
            <person name="Barbe V."/>
            <person name="Calteau A."/>
            <person name="Rouy Z."/>
            <person name="Mangenot S."/>
            <person name="Prigent-Combaret C."/>
            <person name="Normand P."/>
            <person name="Boyer M."/>
            <person name="Siguier P."/>
            <person name="Dessaux Y."/>
            <person name="Elmerich C."/>
            <person name="Condemine G."/>
            <person name="Krishnen G."/>
            <person name="Kennedy I."/>
            <person name="Paterson A.H."/>
            <person name="Gonzalez V."/>
            <person name="Mavingui P."/>
            <person name="Zhulin I.B."/>
        </authorList>
    </citation>
    <scope>NUCLEOTIDE SEQUENCE [LARGE SCALE GENOMIC DNA]</scope>
    <source>
        <strain evidence="2 3">Sp245</strain>
    </source>
</reference>
<feature type="compositionally biased region" description="Basic and acidic residues" evidence="1">
    <location>
        <begin position="1"/>
        <end position="12"/>
    </location>
</feature>
<organism evidence="2 3">
    <name type="scientific">Azospirillum baldaniorum</name>
    <dbReference type="NCBI Taxonomy" id="1064539"/>
    <lineage>
        <taxon>Bacteria</taxon>
        <taxon>Pseudomonadati</taxon>
        <taxon>Pseudomonadota</taxon>
        <taxon>Alphaproteobacteria</taxon>
        <taxon>Rhodospirillales</taxon>
        <taxon>Azospirillaceae</taxon>
        <taxon>Azospirillum</taxon>
    </lineage>
</organism>
<dbReference type="Proteomes" id="UP000007319">
    <property type="component" value="Chromosome"/>
</dbReference>
<sequence>MDSGIDDGRVPVDQKPSYTGKAKDMMEQRAWRDWRTAGLSAILTVRRKRPAPARPAKARSA</sequence>
<dbReference type="AlphaFoldDB" id="A0A9P1JSU0"/>
<accession>A0A9P1JSU0</accession>
<evidence type="ECO:0000313" key="2">
    <source>
        <dbReference type="EMBL" id="CCC99089.1"/>
    </source>
</evidence>
<dbReference type="EMBL" id="HE577327">
    <property type="protein sequence ID" value="CCC99089.1"/>
    <property type="molecule type" value="Genomic_DNA"/>
</dbReference>
<evidence type="ECO:0000256" key="1">
    <source>
        <dbReference type="SAM" id="MobiDB-lite"/>
    </source>
</evidence>
<feature type="region of interest" description="Disordered" evidence="1">
    <location>
        <begin position="1"/>
        <end position="26"/>
    </location>
</feature>